<dbReference type="Proteomes" id="UP000682733">
    <property type="component" value="Unassembled WGS sequence"/>
</dbReference>
<feature type="region of interest" description="Disordered" evidence="1">
    <location>
        <begin position="1"/>
        <end position="57"/>
    </location>
</feature>
<feature type="region of interest" description="Disordered" evidence="1">
    <location>
        <begin position="82"/>
        <end position="119"/>
    </location>
</feature>
<dbReference type="Proteomes" id="UP000681722">
    <property type="component" value="Unassembled WGS sequence"/>
</dbReference>
<gene>
    <name evidence="3" type="ORF">GPM918_LOCUS43284</name>
    <name evidence="2" type="ORF">OVA965_LOCUS5604</name>
    <name evidence="5" type="ORF">SRO942_LOCUS44735</name>
    <name evidence="4" type="ORF">TMI583_LOCUS5601</name>
</gene>
<proteinExistence type="predicted"/>
<evidence type="ECO:0000313" key="2">
    <source>
        <dbReference type="EMBL" id="CAF0820172.1"/>
    </source>
</evidence>
<evidence type="ECO:0000313" key="4">
    <source>
        <dbReference type="EMBL" id="CAF3604420.1"/>
    </source>
</evidence>
<accession>A0A816BSC8</accession>
<evidence type="ECO:0000313" key="3">
    <source>
        <dbReference type="EMBL" id="CAF1613845.1"/>
    </source>
</evidence>
<dbReference type="Proteomes" id="UP000663829">
    <property type="component" value="Unassembled WGS sequence"/>
</dbReference>
<evidence type="ECO:0000313" key="6">
    <source>
        <dbReference type="Proteomes" id="UP000663829"/>
    </source>
</evidence>
<reference evidence="3" key="1">
    <citation type="submission" date="2021-02" db="EMBL/GenBank/DDBJ databases">
        <authorList>
            <person name="Nowell W R."/>
        </authorList>
    </citation>
    <scope>NUCLEOTIDE SEQUENCE</scope>
</reference>
<name>A0A816BSC8_9BILA</name>
<evidence type="ECO:0000256" key="1">
    <source>
        <dbReference type="SAM" id="MobiDB-lite"/>
    </source>
</evidence>
<dbReference type="EMBL" id="CAJOBC010105658">
    <property type="protein sequence ID" value="CAF4499008.1"/>
    <property type="molecule type" value="Genomic_DNA"/>
</dbReference>
<evidence type="ECO:0000313" key="5">
    <source>
        <dbReference type="EMBL" id="CAF4499008.1"/>
    </source>
</evidence>
<dbReference type="Proteomes" id="UP000677228">
    <property type="component" value="Unassembled WGS sequence"/>
</dbReference>
<feature type="compositionally biased region" description="Basic and acidic residues" evidence="1">
    <location>
        <begin position="48"/>
        <end position="57"/>
    </location>
</feature>
<organism evidence="3 6">
    <name type="scientific">Didymodactylos carnosus</name>
    <dbReference type="NCBI Taxonomy" id="1234261"/>
    <lineage>
        <taxon>Eukaryota</taxon>
        <taxon>Metazoa</taxon>
        <taxon>Spiralia</taxon>
        <taxon>Gnathifera</taxon>
        <taxon>Rotifera</taxon>
        <taxon>Eurotatoria</taxon>
        <taxon>Bdelloidea</taxon>
        <taxon>Philodinida</taxon>
        <taxon>Philodinidae</taxon>
        <taxon>Didymodactylos</taxon>
    </lineage>
</organism>
<comment type="caution">
    <text evidence="3">The sequence shown here is derived from an EMBL/GenBank/DDBJ whole genome shotgun (WGS) entry which is preliminary data.</text>
</comment>
<dbReference type="EMBL" id="CAJNOK010001598">
    <property type="protein sequence ID" value="CAF0820172.1"/>
    <property type="molecule type" value="Genomic_DNA"/>
</dbReference>
<dbReference type="AlphaFoldDB" id="A0A816BSC8"/>
<dbReference type="OrthoDB" id="10055038at2759"/>
<protein>
    <submittedName>
        <fullName evidence="3">Uncharacterized protein</fullName>
    </submittedName>
</protein>
<sequence>MSKRSKSKSAVPPTYNDKKDTHSETSSAAFRQAKHHNGIPTAQAPLNHPERIPDKNNKGKFCIQYEFKNDYDELISIRKDNAVDYKDGNPQGNQSGHYNAGPAGGKLKQHHTFDRENGE</sequence>
<dbReference type="EMBL" id="CAJNOQ010038785">
    <property type="protein sequence ID" value="CAF1613845.1"/>
    <property type="molecule type" value="Genomic_DNA"/>
</dbReference>
<dbReference type="EMBL" id="CAJOBA010001598">
    <property type="protein sequence ID" value="CAF3604420.1"/>
    <property type="molecule type" value="Genomic_DNA"/>
</dbReference>
<keyword evidence="6" id="KW-1185">Reference proteome</keyword>